<dbReference type="PROSITE" id="PS50928">
    <property type="entry name" value="ABC_TM1"/>
    <property type="match status" value="1"/>
</dbReference>
<evidence type="ECO:0000256" key="3">
    <source>
        <dbReference type="ARBA" id="ARBA00022475"/>
    </source>
</evidence>
<protein>
    <recommendedName>
        <fullName evidence="8">ABC transmembrane type-1 domain-containing protein</fullName>
    </recommendedName>
</protein>
<keyword evidence="3" id="KW-1003">Cell membrane</keyword>
<evidence type="ECO:0000259" key="8">
    <source>
        <dbReference type="PROSITE" id="PS50928"/>
    </source>
</evidence>
<dbReference type="OrthoDB" id="9806409at2"/>
<evidence type="ECO:0000256" key="5">
    <source>
        <dbReference type="ARBA" id="ARBA00022989"/>
    </source>
</evidence>
<evidence type="ECO:0000256" key="6">
    <source>
        <dbReference type="ARBA" id="ARBA00023136"/>
    </source>
</evidence>
<proteinExistence type="inferred from homology"/>
<evidence type="ECO:0000256" key="7">
    <source>
        <dbReference type="RuleBase" id="RU363032"/>
    </source>
</evidence>
<dbReference type="GO" id="GO:0055085">
    <property type="term" value="P:transmembrane transport"/>
    <property type="evidence" value="ECO:0007669"/>
    <property type="project" value="InterPro"/>
</dbReference>
<feature type="domain" description="ABC transmembrane type-1" evidence="8">
    <location>
        <begin position="102"/>
        <end position="303"/>
    </location>
</feature>
<dbReference type="RefSeq" id="WP_016525031.1">
    <property type="nucleotide sequence ID" value="NZ_KE332518.1"/>
</dbReference>
<dbReference type="HOGENOM" id="CLU_036879_0_2_12"/>
<organism evidence="9 10">
    <name type="scientific">Treponema maltophilum ATCC 51939</name>
    <dbReference type="NCBI Taxonomy" id="1125699"/>
    <lineage>
        <taxon>Bacteria</taxon>
        <taxon>Pseudomonadati</taxon>
        <taxon>Spirochaetota</taxon>
        <taxon>Spirochaetia</taxon>
        <taxon>Spirochaetales</taxon>
        <taxon>Treponemataceae</taxon>
        <taxon>Treponema</taxon>
    </lineage>
</organism>
<dbReference type="GO" id="GO:0005886">
    <property type="term" value="C:plasma membrane"/>
    <property type="evidence" value="ECO:0007669"/>
    <property type="project" value="UniProtKB-SubCell"/>
</dbReference>
<feature type="transmembrane region" description="Helical" evidence="7">
    <location>
        <begin position="141"/>
        <end position="168"/>
    </location>
</feature>
<dbReference type="Pfam" id="PF00528">
    <property type="entry name" value="BPD_transp_1"/>
    <property type="match status" value="1"/>
</dbReference>
<comment type="similarity">
    <text evidence="7">Belongs to the binding-protein-dependent transport system permease family.</text>
</comment>
<dbReference type="eggNOG" id="COG0601">
    <property type="taxonomic scope" value="Bacteria"/>
</dbReference>
<evidence type="ECO:0000256" key="2">
    <source>
        <dbReference type="ARBA" id="ARBA00022448"/>
    </source>
</evidence>
<gene>
    <name evidence="9" type="ORF">HMPREF9194_00737</name>
</gene>
<keyword evidence="10" id="KW-1185">Reference proteome</keyword>
<dbReference type="PANTHER" id="PTHR43163">
    <property type="entry name" value="DIPEPTIDE TRANSPORT SYSTEM PERMEASE PROTEIN DPPB-RELATED"/>
    <property type="match status" value="1"/>
</dbReference>
<dbReference type="AlphaFoldDB" id="S3JYW2"/>
<comment type="caution">
    <text evidence="9">The sequence shown here is derived from an EMBL/GenBank/DDBJ whole genome shotgun (WGS) entry which is preliminary data.</text>
</comment>
<feature type="transmembrane region" description="Helical" evidence="7">
    <location>
        <begin position="238"/>
        <end position="260"/>
    </location>
</feature>
<dbReference type="InterPro" id="IPR000515">
    <property type="entry name" value="MetI-like"/>
</dbReference>
<feature type="transmembrane region" description="Helical" evidence="7">
    <location>
        <begin position="180"/>
        <end position="199"/>
    </location>
</feature>
<dbReference type="PANTHER" id="PTHR43163:SF6">
    <property type="entry name" value="DIPEPTIDE TRANSPORT SYSTEM PERMEASE PROTEIN DPPB-RELATED"/>
    <property type="match status" value="1"/>
</dbReference>
<dbReference type="EMBL" id="ATFF01000006">
    <property type="protein sequence ID" value="EPF30420.1"/>
    <property type="molecule type" value="Genomic_DNA"/>
</dbReference>
<evidence type="ECO:0000256" key="1">
    <source>
        <dbReference type="ARBA" id="ARBA00004651"/>
    </source>
</evidence>
<dbReference type="SUPFAM" id="SSF161098">
    <property type="entry name" value="MetI-like"/>
    <property type="match status" value="1"/>
</dbReference>
<keyword evidence="6 7" id="KW-0472">Membrane</keyword>
<dbReference type="PATRIC" id="fig|1125699.3.peg.749"/>
<dbReference type="CDD" id="cd06261">
    <property type="entry name" value="TM_PBP2"/>
    <property type="match status" value="1"/>
</dbReference>
<feature type="transmembrane region" description="Helical" evidence="7">
    <location>
        <begin position="280"/>
        <end position="306"/>
    </location>
</feature>
<evidence type="ECO:0000313" key="10">
    <source>
        <dbReference type="Proteomes" id="UP000014541"/>
    </source>
</evidence>
<dbReference type="InterPro" id="IPR045621">
    <property type="entry name" value="BPD_transp_1_N"/>
</dbReference>
<feature type="transmembrane region" description="Helical" evidence="7">
    <location>
        <begin position="106"/>
        <end position="129"/>
    </location>
</feature>
<evidence type="ECO:0000313" key="9">
    <source>
        <dbReference type="EMBL" id="EPF30420.1"/>
    </source>
</evidence>
<keyword evidence="2 7" id="KW-0813">Transport</keyword>
<keyword evidence="4 7" id="KW-0812">Transmembrane</keyword>
<dbReference type="Proteomes" id="UP000014541">
    <property type="component" value="Unassembled WGS sequence"/>
</dbReference>
<dbReference type="Gene3D" id="1.10.3720.10">
    <property type="entry name" value="MetI-like"/>
    <property type="match status" value="1"/>
</dbReference>
<reference evidence="9 10" key="1">
    <citation type="submission" date="2013-04" db="EMBL/GenBank/DDBJ databases">
        <title>The Genome Sequence of Treponema maltophilum ATCC 51939.</title>
        <authorList>
            <consortium name="The Broad Institute Genomics Platform"/>
            <person name="Earl A."/>
            <person name="Ward D."/>
            <person name="Feldgarden M."/>
            <person name="Gevers D."/>
            <person name="Leonetti C."/>
            <person name="Blanton J.M."/>
            <person name="Dewhirst F.E."/>
            <person name="Izard J."/>
            <person name="Walker B."/>
            <person name="Young S."/>
            <person name="Zeng Q."/>
            <person name="Gargeya S."/>
            <person name="Fitzgerald M."/>
            <person name="Haas B."/>
            <person name="Abouelleil A."/>
            <person name="Allen A.W."/>
            <person name="Alvarado L."/>
            <person name="Arachchi H.M."/>
            <person name="Berlin A.M."/>
            <person name="Chapman S.B."/>
            <person name="Gainer-Dewar J."/>
            <person name="Goldberg J."/>
            <person name="Griggs A."/>
            <person name="Gujja S."/>
            <person name="Hansen M."/>
            <person name="Howarth C."/>
            <person name="Imamovic A."/>
            <person name="Ireland A."/>
            <person name="Larimer J."/>
            <person name="McCowan C."/>
            <person name="Murphy C."/>
            <person name="Pearson M."/>
            <person name="Poon T.W."/>
            <person name="Priest M."/>
            <person name="Roberts A."/>
            <person name="Saif S."/>
            <person name="Shea T."/>
            <person name="Sisk P."/>
            <person name="Sykes S."/>
            <person name="Wortman J."/>
            <person name="Nusbaum C."/>
            <person name="Birren B."/>
        </authorList>
    </citation>
    <scope>NUCLEOTIDE SEQUENCE [LARGE SCALE GENOMIC DNA]</scope>
    <source>
        <strain evidence="9 10">ATCC 51939</strain>
    </source>
</reference>
<dbReference type="STRING" id="1125699.HMPREF9194_00737"/>
<evidence type="ECO:0000256" key="4">
    <source>
        <dbReference type="ARBA" id="ARBA00022692"/>
    </source>
</evidence>
<keyword evidence="5 7" id="KW-1133">Transmembrane helix</keyword>
<dbReference type="Pfam" id="PF19300">
    <property type="entry name" value="BPD_transp_1_N"/>
    <property type="match status" value="1"/>
</dbReference>
<name>S3JYW2_TREMA</name>
<feature type="transmembrane region" description="Helical" evidence="7">
    <location>
        <begin position="12"/>
        <end position="32"/>
    </location>
</feature>
<accession>S3JYW2</accession>
<dbReference type="InterPro" id="IPR035906">
    <property type="entry name" value="MetI-like_sf"/>
</dbReference>
<sequence>MNPINASIRKLLMILPTVLLLSLLSFSVIYFAPGSAEKLLLGAKNQRGFISDEAAKAYGKKLGLDKPFGTLYAAWLTGVLKGDFGKSYRTDERVLSVFINRFSVTFKLACLTTLIYFLFGVPLGMAAAVRKNVLCRFLLRHWRVICMSIPSFWIAVILVWFLATYAPAIPTIGYHGIKSLIVPALLMGIMSFPNLTCVIQNKTETILSKQFIISANALGIPQKTIFIKHILKNIAPPVIAVACLDFSGFIGGAILIENIFSVPGLGLMLTESINVKDYPVIAGTLFLLGLFINLLNLTAEILYCVIDKRGIHER</sequence>
<comment type="subcellular location">
    <subcellularLocation>
        <location evidence="1 7">Cell membrane</location>
        <topology evidence="1 7">Multi-pass membrane protein</topology>
    </subcellularLocation>
</comment>